<name>A0A4U3MAS5_9ACTN</name>
<proteinExistence type="predicted"/>
<dbReference type="EMBL" id="SZQA01000033">
    <property type="protein sequence ID" value="TKK84686.1"/>
    <property type="molecule type" value="Genomic_DNA"/>
</dbReference>
<feature type="region of interest" description="Disordered" evidence="1">
    <location>
        <begin position="1"/>
        <end position="60"/>
    </location>
</feature>
<evidence type="ECO:0000256" key="1">
    <source>
        <dbReference type="SAM" id="MobiDB-lite"/>
    </source>
</evidence>
<protein>
    <submittedName>
        <fullName evidence="2">Uncharacterized protein</fullName>
    </submittedName>
</protein>
<comment type="caution">
    <text evidence="2">The sequence shown here is derived from an EMBL/GenBank/DDBJ whole genome shotgun (WGS) entry which is preliminary data.</text>
</comment>
<dbReference type="AlphaFoldDB" id="A0A4U3MAS5"/>
<sequence length="60" mass="5827">MPRPTPSPEETGLLGGRSGGRGSGRGPGGGSSGGGGSGSNSGVGIPGPPRSRQRTRWARK</sequence>
<evidence type="ECO:0000313" key="3">
    <source>
        <dbReference type="Proteomes" id="UP000308705"/>
    </source>
</evidence>
<dbReference type="Proteomes" id="UP000308705">
    <property type="component" value="Unassembled WGS sequence"/>
</dbReference>
<evidence type="ECO:0000313" key="2">
    <source>
        <dbReference type="EMBL" id="TKK84686.1"/>
    </source>
</evidence>
<reference evidence="2 3" key="1">
    <citation type="submission" date="2019-04" db="EMBL/GenBank/DDBJ databases">
        <title>Herbidospora sp. NEAU-GS14.nov., a novel actinomycete isolated from soil.</title>
        <authorList>
            <person name="Han L."/>
        </authorList>
    </citation>
    <scope>NUCLEOTIDE SEQUENCE [LARGE SCALE GENOMIC DNA]</scope>
    <source>
        <strain evidence="2 3">NEAU-GS14</strain>
    </source>
</reference>
<organism evidence="2 3">
    <name type="scientific">Herbidospora galbida</name>
    <dbReference type="NCBI Taxonomy" id="2575442"/>
    <lineage>
        <taxon>Bacteria</taxon>
        <taxon>Bacillati</taxon>
        <taxon>Actinomycetota</taxon>
        <taxon>Actinomycetes</taxon>
        <taxon>Streptosporangiales</taxon>
        <taxon>Streptosporangiaceae</taxon>
        <taxon>Herbidospora</taxon>
    </lineage>
</organism>
<accession>A0A4U3MAS5</accession>
<keyword evidence="3" id="KW-1185">Reference proteome</keyword>
<feature type="compositionally biased region" description="Basic residues" evidence="1">
    <location>
        <begin position="51"/>
        <end position="60"/>
    </location>
</feature>
<feature type="compositionally biased region" description="Gly residues" evidence="1">
    <location>
        <begin position="13"/>
        <end position="45"/>
    </location>
</feature>
<gene>
    <name evidence="2" type="ORF">FDA94_29165</name>
</gene>